<dbReference type="SUPFAM" id="SSF53686">
    <property type="entry name" value="Tryptophan synthase beta subunit-like PLP-dependent enzymes"/>
    <property type="match status" value="1"/>
</dbReference>
<evidence type="ECO:0000259" key="1">
    <source>
        <dbReference type="PROSITE" id="PS50206"/>
    </source>
</evidence>
<reference evidence="2" key="2">
    <citation type="submission" date="2023-05" db="EMBL/GenBank/DDBJ databases">
        <authorList>
            <consortium name="Lawrence Berkeley National Laboratory"/>
            <person name="Steindorff A."/>
            <person name="Hensen N."/>
            <person name="Bonometti L."/>
            <person name="Westerberg I."/>
            <person name="Brannstrom I.O."/>
            <person name="Guillou S."/>
            <person name="Cros-Aarteil S."/>
            <person name="Calhoun S."/>
            <person name="Haridas S."/>
            <person name="Kuo A."/>
            <person name="Mondo S."/>
            <person name="Pangilinan J."/>
            <person name="Riley R."/>
            <person name="Labutti K."/>
            <person name="Andreopoulos B."/>
            <person name="Lipzen A."/>
            <person name="Chen C."/>
            <person name="Yanf M."/>
            <person name="Daum C."/>
            <person name="Ng V."/>
            <person name="Clum A."/>
            <person name="Ohm R."/>
            <person name="Martin F."/>
            <person name="Silar P."/>
            <person name="Natvig D."/>
            <person name="Lalanne C."/>
            <person name="Gautier V."/>
            <person name="Ament-Velasquez S.L."/>
            <person name="Kruys A."/>
            <person name="Hutchinson M.I."/>
            <person name="Powell A.J."/>
            <person name="Barry K."/>
            <person name="Miller A.N."/>
            <person name="Grigoriev I.V."/>
            <person name="Debuchy R."/>
            <person name="Gladieux P."/>
            <person name="Thoren M.H."/>
            <person name="Johannesson H."/>
        </authorList>
    </citation>
    <scope>NUCLEOTIDE SEQUENCE</scope>
    <source>
        <strain evidence="2">CBS 892.96</strain>
    </source>
</reference>
<comment type="caution">
    <text evidence="2">The sequence shown here is derived from an EMBL/GenBank/DDBJ whole genome shotgun (WGS) entry which is preliminary data.</text>
</comment>
<keyword evidence="3" id="KW-1185">Reference proteome</keyword>
<gene>
    <name evidence="2" type="ORF">QBC36DRAFT_333116</name>
</gene>
<proteinExistence type="predicted"/>
<dbReference type="Proteomes" id="UP001302321">
    <property type="component" value="Unassembled WGS sequence"/>
</dbReference>
<name>A0AAN7A436_9PEZI</name>
<feature type="domain" description="Rhodanese" evidence="1">
    <location>
        <begin position="464"/>
        <end position="573"/>
    </location>
</feature>
<reference evidence="2" key="1">
    <citation type="journal article" date="2023" name="Mol. Phylogenet. Evol.">
        <title>Genome-scale phylogeny and comparative genomics of the fungal order Sordariales.</title>
        <authorList>
            <person name="Hensen N."/>
            <person name="Bonometti L."/>
            <person name="Westerberg I."/>
            <person name="Brannstrom I.O."/>
            <person name="Guillou S."/>
            <person name="Cros-Aarteil S."/>
            <person name="Calhoun S."/>
            <person name="Haridas S."/>
            <person name="Kuo A."/>
            <person name="Mondo S."/>
            <person name="Pangilinan J."/>
            <person name="Riley R."/>
            <person name="LaButti K."/>
            <person name="Andreopoulos B."/>
            <person name="Lipzen A."/>
            <person name="Chen C."/>
            <person name="Yan M."/>
            <person name="Daum C."/>
            <person name="Ng V."/>
            <person name="Clum A."/>
            <person name="Steindorff A."/>
            <person name="Ohm R.A."/>
            <person name="Martin F."/>
            <person name="Silar P."/>
            <person name="Natvig D.O."/>
            <person name="Lalanne C."/>
            <person name="Gautier V."/>
            <person name="Ament-Velasquez S.L."/>
            <person name="Kruys A."/>
            <person name="Hutchinson M.I."/>
            <person name="Powell A.J."/>
            <person name="Barry K."/>
            <person name="Miller A.N."/>
            <person name="Grigoriev I.V."/>
            <person name="Debuchy R."/>
            <person name="Gladieux P."/>
            <person name="Hiltunen Thoren M."/>
            <person name="Johannesson H."/>
        </authorList>
    </citation>
    <scope>NUCLEOTIDE SEQUENCE</scope>
    <source>
        <strain evidence="2">CBS 892.96</strain>
    </source>
</reference>
<dbReference type="Gene3D" id="3.40.250.10">
    <property type="entry name" value="Rhodanese-like domain"/>
    <property type="match status" value="1"/>
</dbReference>
<dbReference type="InterPro" id="IPR050214">
    <property type="entry name" value="Cys_Synth/Cystath_Beta-Synth"/>
</dbReference>
<dbReference type="Pfam" id="PF00291">
    <property type="entry name" value="PALP"/>
    <property type="match status" value="1"/>
</dbReference>
<dbReference type="AlphaFoldDB" id="A0AAN7A436"/>
<organism evidence="2 3">
    <name type="scientific">Triangularia setosa</name>
    <dbReference type="NCBI Taxonomy" id="2587417"/>
    <lineage>
        <taxon>Eukaryota</taxon>
        <taxon>Fungi</taxon>
        <taxon>Dikarya</taxon>
        <taxon>Ascomycota</taxon>
        <taxon>Pezizomycotina</taxon>
        <taxon>Sordariomycetes</taxon>
        <taxon>Sordariomycetidae</taxon>
        <taxon>Sordariales</taxon>
        <taxon>Podosporaceae</taxon>
        <taxon>Triangularia</taxon>
    </lineage>
</organism>
<dbReference type="InterPro" id="IPR001763">
    <property type="entry name" value="Rhodanese-like_dom"/>
</dbReference>
<dbReference type="PANTHER" id="PTHR10314">
    <property type="entry name" value="CYSTATHIONINE BETA-SYNTHASE"/>
    <property type="match status" value="1"/>
</dbReference>
<dbReference type="SUPFAM" id="SSF52821">
    <property type="entry name" value="Rhodanese/Cell cycle control phosphatase"/>
    <property type="match status" value="1"/>
</dbReference>
<protein>
    <submittedName>
        <fullName evidence="2">Tryptophan synthase beta subunit-like PLP-dependent enzyme</fullName>
    </submittedName>
</protein>
<dbReference type="EMBL" id="MU866269">
    <property type="protein sequence ID" value="KAK4174681.1"/>
    <property type="molecule type" value="Genomic_DNA"/>
</dbReference>
<evidence type="ECO:0000313" key="2">
    <source>
        <dbReference type="EMBL" id="KAK4174681.1"/>
    </source>
</evidence>
<dbReference type="InterPro" id="IPR036052">
    <property type="entry name" value="TrpB-like_PALP_sf"/>
</dbReference>
<dbReference type="Pfam" id="PF00581">
    <property type="entry name" value="Rhodanese"/>
    <property type="match status" value="1"/>
</dbReference>
<sequence>MAATYQNLNPLNVFTGPDSLSKYFDPEQNPPLPLVELPEALNPFRKNGVRIYAKMLTALPAQNVKSLPALEMLKTSPKARTAKRIVEASSGSTVLSMGVIGRALWGHEGVEAWVTNKKTRESLRVLRFFGVGISLYGGLAQQEPSDPKGIMARLRSKARDDGDVCYLGQYDNDANWQSHFSHTAPQLALQLPHLSVLCSTIGTGGCITGTGRYLKSHLSPSIKVVGVCNVFGDPTPGPRHFPGFESSPFPWRETIDKFVSVKSEDAFRMSMKLSRHGIICGPSSGEALYGLLEWLGNERDDERLEELKRDESGEVHCVFLCADLPYQYMELYYAKLGEGEFPGIRNQCLLEVDQDPYDERWFLTPEQTVEVLIGEEGKVHDREMLCMVPSSCACTTLPGLSTTTIRQQQQPAEGMFGDCSPGAVSDISESGSTIFSTASPSSSVYSVATASSADSHAVSSWALKVKVIDIRPRSEFVKSHLRNAVNIPLPVAKEDFYGDPEAVYQRWKEMNAAFKEAGVLGHREEDDERQTVVVCLDGDSGKMAASMLRGVSKKVGKKREVFCADGGWGVLEGWLRRRGYGDDVWVGVD</sequence>
<dbReference type="CDD" id="cd00158">
    <property type="entry name" value="RHOD"/>
    <property type="match status" value="1"/>
</dbReference>
<dbReference type="PROSITE" id="PS50206">
    <property type="entry name" value="RHODANESE_3"/>
    <property type="match status" value="1"/>
</dbReference>
<evidence type="ECO:0000313" key="3">
    <source>
        <dbReference type="Proteomes" id="UP001302321"/>
    </source>
</evidence>
<dbReference type="Gene3D" id="3.40.50.1100">
    <property type="match status" value="2"/>
</dbReference>
<accession>A0AAN7A436</accession>
<dbReference type="InterPro" id="IPR001926">
    <property type="entry name" value="TrpB-like_PALP"/>
</dbReference>
<dbReference type="InterPro" id="IPR036873">
    <property type="entry name" value="Rhodanese-like_dom_sf"/>
</dbReference>